<organism evidence="1">
    <name type="scientific">Arundo donax</name>
    <name type="common">Giant reed</name>
    <name type="synonym">Donax arundinaceus</name>
    <dbReference type="NCBI Taxonomy" id="35708"/>
    <lineage>
        <taxon>Eukaryota</taxon>
        <taxon>Viridiplantae</taxon>
        <taxon>Streptophyta</taxon>
        <taxon>Embryophyta</taxon>
        <taxon>Tracheophyta</taxon>
        <taxon>Spermatophyta</taxon>
        <taxon>Magnoliopsida</taxon>
        <taxon>Liliopsida</taxon>
        <taxon>Poales</taxon>
        <taxon>Poaceae</taxon>
        <taxon>PACMAD clade</taxon>
        <taxon>Arundinoideae</taxon>
        <taxon>Arundineae</taxon>
        <taxon>Arundo</taxon>
    </lineage>
</organism>
<dbReference type="AlphaFoldDB" id="A0A0A9EVL5"/>
<reference evidence="1" key="2">
    <citation type="journal article" date="2015" name="Data Brief">
        <title>Shoot transcriptome of the giant reed, Arundo donax.</title>
        <authorList>
            <person name="Barrero R.A."/>
            <person name="Guerrero F.D."/>
            <person name="Moolhuijzen P."/>
            <person name="Goolsby J.A."/>
            <person name="Tidwell J."/>
            <person name="Bellgard S.E."/>
            <person name="Bellgard M.I."/>
        </authorList>
    </citation>
    <scope>NUCLEOTIDE SEQUENCE</scope>
    <source>
        <tissue evidence="1">Shoot tissue taken approximately 20 cm above the soil surface</tissue>
    </source>
</reference>
<name>A0A0A9EVL5_ARUDO</name>
<proteinExistence type="predicted"/>
<dbReference type="EMBL" id="GBRH01197818">
    <property type="protein sequence ID" value="JAE00078.1"/>
    <property type="molecule type" value="Transcribed_RNA"/>
</dbReference>
<protein>
    <submittedName>
        <fullName evidence="1">Uncharacterized protein</fullName>
    </submittedName>
</protein>
<accession>A0A0A9EVL5</accession>
<evidence type="ECO:0000313" key="1">
    <source>
        <dbReference type="EMBL" id="JAE00078.1"/>
    </source>
</evidence>
<reference evidence="1" key="1">
    <citation type="submission" date="2014-09" db="EMBL/GenBank/DDBJ databases">
        <authorList>
            <person name="Magalhaes I.L.F."/>
            <person name="Oliveira U."/>
            <person name="Santos F.R."/>
            <person name="Vidigal T.H.D.A."/>
            <person name="Brescovit A.D."/>
            <person name="Santos A.J."/>
        </authorList>
    </citation>
    <scope>NUCLEOTIDE SEQUENCE</scope>
    <source>
        <tissue evidence="1">Shoot tissue taken approximately 20 cm above the soil surface</tissue>
    </source>
</reference>
<sequence>MVQILHLTKAAARHSNFEDSNRPGSRFCMNINKIHTQFIPWLFARRLGVKASQAHRESLEC</sequence>